<evidence type="ECO:0000313" key="1">
    <source>
        <dbReference type="EMBL" id="KKT70250.1"/>
    </source>
</evidence>
<gene>
    <name evidence="1" type="ORF">UW63_C0031G0013</name>
</gene>
<organism evidence="1 2">
    <name type="scientific">Candidatus Uhrbacteria bacterium GW2011_GWF2_44_350</name>
    <dbReference type="NCBI Taxonomy" id="1619000"/>
    <lineage>
        <taxon>Bacteria</taxon>
        <taxon>Candidatus Uhriibacteriota</taxon>
    </lineage>
</organism>
<evidence type="ECO:0000313" key="2">
    <source>
        <dbReference type="Proteomes" id="UP000034154"/>
    </source>
</evidence>
<proteinExistence type="predicted"/>
<dbReference type="AlphaFoldDB" id="A0A0G1JG07"/>
<sequence length="56" mass="6037">MGSGQFGIATFFAGDFARVASIKMVLTTAAFHDFTGFGDAHAFGERFMSLTLHIFS</sequence>
<reference evidence="1 2" key="1">
    <citation type="journal article" date="2015" name="Nature">
        <title>rRNA introns, odd ribosomes, and small enigmatic genomes across a large radiation of phyla.</title>
        <authorList>
            <person name="Brown C.T."/>
            <person name="Hug L.A."/>
            <person name="Thomas B.C."/>
            <person name="Sharon I."/>
            <person name="Castelle C.J."/>
            <person name="Singh A."/>
            <person name="Wilkins M.J."/>
            <person name="Williams K.H."/>
            <person name="Banfield J.F."/>
        </authorList>
    </citation>
    <scope>NUCLEOTIDE SEQUENCE [LARGE SCALE GENOMIC DNA]</scope>
</reference>
<dbReference type="EMBL" id="LCJB01000031">
    <property type="protein sequence ID" value="KKT70250.1"/>
    <property type="molecule type" value="Genomic_DNA"/>
</dbReference>
<comment type="caution">
    <text evidence="1">The sequence shown here is derived from an EMBL/GenBank/DDBJ whole genome shotgun (WGS) entry which is preliminary data.</text>
</comment>
<protein>
    <submittedName>
        <fullName evidence="1">Uncharacterized protein</fullName>
    </submittedName>
</protein>
<dbReference type="Proteomes" id="UP000034154">
    <property type="component" value="Unassembled WGS sequence"/>
</dbReference>
<accession>A0A0G1JG07</accession>
<name>A0A0G1JG07_9BACT</name>